<dbReference type="PANTHER" id="PTHR21100">
    <property type="entry name" value="PREFOLDIN SUBUNIT 4"/>
    <property type="match status" value="1"/>
</dbReference>
<dbReference type="InterPro" id="IPR009053">
    <property type="entry name" value="Prefoldin"/>
</dbReference>
<evidence type="ECO:0000256" key="4">
    <source>
        <dbReference type="PIRNR" id="PIRNR016477"/>
    </source>
</evidence>
<comment type="similarity">
    <text evidence="1 4">Belongs to the prefoldin subunit beta family.</text>
</comment>
<name>A0A1G4JZX6_9SACH</name>
<dbReference type="InterPro" id="IPR002777">
    <property type="entry name" value="PFD_beta-like"/>
</dbReference>
<dbReference type="GO" id="GO:0005737">
    <property type="term" value="C:cytoplasm"/>
    <property type="evidence" value="ECO:0007669"/>
    <property type="project" value="TreeGrafter"/>
</dbReference>
<protein>
    <recommendedName>
        <fullName evidence="4">Prefoldin subunit 4</fullName>
    </recommendedName>
</protein>
<evidence type="ECO:0000313" key="7">
    <source>
        <dbReference type="Proteomes" id="UP000191144"/>
    </source>
</evidence>
<gene>
    <name evidence="6" type="ORF">LAME_0F17414G</name>
</gene>
<dbReference type="Proteomes" id="UP000191144">
    <property type="component" value="Chromosome F"/>
</dbReference>
<keyword evidence="2 4" id="KW-0143">Chaperone</keyword>
<evidence type="ECO:0000256" key="1">
    <source>
        <dbReference type="ARBA" id="ARBA00008045"/>
    </source>
</evidence>
<reference evidence="7" key="1">
    <citation type="submission" date="2016-03" db="EMBL/GenBank/DDBJ databases">
        <authorList>
            <person name="Devillers Hugo."/>
        </authorList>
    </citation>
    <scope>NUCLEOTIDE SEQUENCE [LARGE SCALE GENOMIC DNA]</scope>
</reference>
<evidence type="ECO:0000256" key="3">
    <source>
        <dbReference type="ARBA" id="ARBA00024667"/>
    </source>
</evidence>
<comment type="function">
    <text evidence="3 4">Binds specifically to cytosolic chaperonin (c-CPN) and transfers target proteins to it. Binds to nascent polypeptide chain and promotes folding in an environment in which there are many competing pathways for nonnative proteins.</text>
</comment>
<dbReference type="SUPFAM" id="SSF46579">
    <property type="entry name" value="Prefoldin"/>
    <property type="match status" value="1"/>
</dbReference>
<dbReference type="AlphaFoldDB" id="A0A1G4JZX6"/>
<feature type="coiled-coil region" evidence="5">
    <location>
        <begin position="95"/>
        <end position="129"/>
    </location>
</feature>
<evidence type="ECO:0000256" key="2">
    <source>
        <dbReference type="ARBA" id="ARBA00023186"/>
    </source>
</evidence>
<keyword evidence="7" id="KW-1185">Reference proteome</keyword>
<dbReference type="PANTHER" id="PTHR21100:SF9">
    <property type="entry name" value="PREFOLDIN SUBUNIT 4"/>
    <property type="match status" value="1"/>
</dbReference>
<dbReference type="CDD" id="cd23165">
    <property type="entry name" value="Prefoldin_4"/>
    <property type="match status" value="1"/>
</dbReference>
<dbReference type="PIRSF" id="PIRSF016477">
    <property type="entry name" value="Prefoldin_subunit_4"/>
    <property type="match status" value="1"/>
</dbReference>
<accession>A0A1G4JZX6</accession>
<dbReference type="FunFam" id="1.10.287.370:FF:000005">
    <property type="entry name" value="Prefoldin subunit 4"/>
    <property type="match status" value="1"/>
</dbReference>
<organism evidence="6 7">
    <name type="scientific">Lachancea meyersii CBS 8951</name>
    <dbReference type="NCBI Taxonomy" id="1266667"/>
    <lineage>
        <taxon>Eukaryota</taxon>
        <taxon>Fungi</taxon>
        <taxon>Dikarya</taxon>
        <taxon>Ascomycota</taxon>
        <taxon>Saccharomycotina</taxon>
        <taxon>Saccharomycetes</taxon>
        <taxon>Saccharomycetales</taxon>
        <taxon>Saccharomycetaceae</taxon>
        <taxon>Lachancea</taxon>
    </lineage>
</organism>
<proteinExistence type="inferred from homology"/>
<dbReference type="InterPro" id="IPR016661">
    <property type="entry name" value="PFDN4"/>
</dbReference>
<comment type="subunit">
    <text evidence="4">Heterohexamer of two PFD-alpha type and four PFD-beta type subunits.</text>
</comment>
<dbReference type="OrthoDB" id="10250441at2759"/>
<dbReference type="GO" id="GO:0051082">
    <property type="term" value="F:unfolded protein binding"/>
    <property type="evidence" value="ECO:0007669"/>
    <property type="project" value="InterPro"/>
</dbReference>
<keyword evidence="5" id="KW-0175">Coiled coil</keyword>
<dbReference type="EMBL" id="LT598477">
    <property type="protein sequence ID" value="SCU96780.1"/>
    <property type="molecule type" value="Genomic_DNA"/>
</dbReference>
<sequence length="142" mass="16549">MFSIFCYQSTLHNMELLPEGKKNGVQVLYQDQQKINEFSKLIMRKDSINVELAHFKQEKGYLDDVSLEIELIDEDEQIQYKIGEAFVFLPQSEVVQKLEKDGEALDAKIERLEQTEEEIDSRIGELKTALYAKFGDNINLER</sequence>
<dbReference type="GO" id="GO:0016272">
    <property type="term" value="C:prefoldin complex"/>
    <property type="evidence" value="ECO:0007669"/>
    <property type="project" value="UniProtKB-UniRule"/>
</dbReference>
<evidence type="ECO:0000256" key="5">
    <source>
        <dbReference type="SAM" id="Coils"/>
    </source>
</evidence>
<dbReference type="Gene3D" id="1.10.287.370">
    <property type="match status" value="1"/>
</dbReference>
<dbReference type="Pfam" id="PF01920">
    <property type="entry name" value="Prefoldin_2"/>
    <property type="match status" value="1"/>
</dbReference>
<dbReference type="GO" id="GO:0006457">
    <property type="term" value="P:protein folding"/>
    <property type="evidence" value="ECO:0007669"/>
    <property type="project" value="UniProtKB-UniRule"/>
</dbReference>
<evidence type="ECO:0000313" key="6">
    <source>
        <dbReference type="EMBL" id="SCU96780.1"/>
    </source>
</evidence>